<dbReference type="Pfam" id="PF01168">
    <property type="entry name" value="Ala_racemase_N"/>
    <property type="match status" value="1"/>
</dbReference>
<comment type="similarity">
    <text evidence="1">Belongs to the DSD1 family.</text>
</comment>
<keyword evidence="5" id="KW-1185">Reference proteome</keyword>
<evidence type="ECO:0000256" key="2">
    <source>
        <dbReference type="ARBA" id="ARBA00023239"/>
    </source>
</evidence>
<dbReference type="EMBL" id="CP024199">
    <property type="protein sequence ID" value="AUG53804.1"/>
    <property type="molecule type" value="Genomic_DNA"/>
</dbReference>
<organism evidence="4 5">
    <name type="scientific">Thalassospira marina</name>
    <dbReference type="NCBI Taxonomy" id="2048283"/>
    <lineage>
        <taxon>Bacteria</taxon>
        <taxon>Pseudomonadati</taxon>
        <taxon>Pseudomonadota</taxon>
        <taxon>Alphaproteobacteria</taxon>
        <taxon>Rhodospirillales</taxon>
        <taxon>Thalassospiraceae</taxon>
        <taxon>Thalassospira</taxon>
    </lineage>
</organism>
<dbReference type="PANTHER" id="PTHR28004:SF2">
    <property type="entry name" value="D-SERINE DEHYDRATASE"/>
    <property type="match status" value="1"/>
</dbReference>
<dbReference type="RefSeq" id="WP_101285289.1">
    <property type="nucleotide sequence ID" value="NZ_CP024199.1"/>
</dbReference>
<name>A0ABM6QB52_9PROT</name>
<evidence type="ECO:0000259" key="3">
    <source>
        <dbReference type="SMART" id="SM01119"/>
    </source>
</evidence>
<dbReference type="InterPro" id="IPR029066">
    <property type="entry name" value="PLP-binding_barrel"/>
</dbReference>
<dbReference type="InterPro" id="IPR042208">
    <property type="entry name" value="D-ser_dehydrat-like_sf"/>
</dbReference>
<evidence type="ECO:0000256" key="1">
    <source>
        <dbReference type="ARBA" id="ARBA00005323"/>
    </source>
</evidence>
<gene>
    <name evidence="4" type="ORF">CSC3H3_14600</name>
</gene>
<dbReference type="InterPro" id="IPR001608">
    <property type="entry name" value="Ala_racemase_N"/>
</dbReference>
<dbReference type="InterPro" id="IPR051466">
    <property type="entry name" value="D-amino_acid_metab_enzyme"/>
</dbReference>
<reference evidence="4 5" key="1">
    <citation type="submission" date="2017-10" db="EMBL/GenBank/DDBJ databases">
        <title>Biodiversity and function of Thalassospira species in the particle-attached aromatic-hydrocarbon-degrading consortia from the surface seawater of the China South Sea.</title>
        <authorList>
            <person name="Dong C."/>
            <person name="Liu R."/>
            <person name="Shao Z."/>
        </authorList>
    </citation>
    <scope>NUCLEOTIDE SEQUENCE [LARGE SCALE GENOMIC DNA]</scope>
    <source>
        <strain evidence="4 5">CSC3H3</strain>
    </source>
</reference>
<dbReference type="SMART" id="SM01119">
    <property type="entry name" value="D-ser_dehydrat"/>
    <property type="match status" value="1"/>
</dbReference>
<dbReference type="Proteomes" id="UP000233458">
    <property type="component" value="Chromosome"/>
</dbReference>
<dbReference type="InterPro" id="IPR026956">
    <property type="entry name" value="D-ser_dehydrat-like_dom"/>
</dbReference>
<proteinExistence type="inferred from homology"/>
<dbReference type="Gene3D" id="2.40.37.20">
    <property type="entry name" value="D-serine dehydratase-like domain"/>
    <property type="match status" value="1"/>
</dbReference>
<evidence type="ECO:0000313" key="5">
    <source>
        <dbReference type="Proteomes" id="UP000233458"/>
    </source>
</evidence>
<dbReference type="Pfam" id="PF14031">
    <property type="entry name" value="D-ser_dehydrat"/>
    <property type="match status" value="1"/>
</dbReference>
<keyword evidence="2" id="KW-0456">Lyase</keyword>
<protein>
    <submittedName>
        <fullName evidence="4">Alanine racemase</fullName>
    </submittedName>
</protein>
<evidence type="ECO:0000313" key="4">
    <source>
        <dbReference type="EMBL" id="AUG53804.1"/>
    </source>
</evidence>
<sequence>MTDPAETTPVALSTLQTPCLILDETRMNRNIARLTERLATAGVGFRPHLKTPKSIDVARRVMPRPTGPATVSTLREAEQFFDHGVRDITYAVGIAPDKLARVQKLRADGANITIVIDNIDQARAIAALSDPTNPIPVLIEIDCDGHRSGVKPDDAALLCAIADILVPNSHLAGVLTHAGESYSAKSIADLEAAAEQERVAAVLAATILRGAGHACEVVSVGSSPTAHFAKSYDGVTEVRAGVFVFFDLFQAGINVCRIDDIALSVLTTVIGHQREKGWIIVDAGWMAMSRDRGTAGQAVDQGYGIACTLDGTPMDDLIMVGANQEHGILAIRPGADARLPDLAVGSKLRILPNHACATAAQHGAYHVCRSGEDFTHTTWSRFAGW</sequence>
<accession>A0ABM6QB52</accession>
<dbReference type="CDD" id="cd06812">
    <property type="entry name" value="PLPDE_III_DSD_D-TA_like_1"/>
    <property type="match status" value="1"/>
</dbReference>
<dbReference type="PANTHER" id="PTHR28004">
    <property type="entry name" value="ZGC:162816-RELATED"/>
    <property type="match status" value="1"/>
</dbReference>
<dbReference type="Gene3D" id="3.20.20.10">
    <property type="entry name" value="Alanine racemase"/>
    <property type="match status" value="1"/>
</dbReference>
<dbReference type="SUPFAM" id="SSF51419">
    <property type="entry name" value="PLP-binding barrel"/>
    <property type="match status" value="1"/>
</dbReference>
<feature type="domain" description="D-serine dehydratase-like" evidence="3">
    <location>
        <begin position="262"/>
        <end position="369"/>
    </location>
</feature>